<keyword evidence="3" id="KW-1185">Reference proteome</keyword>
<dbReference type="PROSITE" id="PS51257">
    <property type="entry name" value="PROKAR_LIPOPROTEIN"/>
    <property type="match status" value="1"/>
</dbReference>
<comment type="caution">
    <text evidence="2">The sequence shown here is derived from an EMBL/GenBank/DDBJ whole genome shotgun (WGS) entry which is preliminary data.</text>
</comment>
<dbReference type="EMBL" id="RRAZ01000013">
    <property type="protein sequence ID" value="RRH74428.1"/>
    <property type="molecule type" value="Genomic_DNA"/>
</dbReference>
<evidence type="ECO:0000313" key="3">
    <source>
        <dbReference type="Proteomes" id="UP000282125"/>
    </source>
</evidence>
<evidence type="ECO:0008006" key="4">
    <source>
        <dbReference type="Google" id="ProtNLM"/>
    </source>
</evidence>
<gene>
    <name evidence="2" type="ORF">EG244_10060</name>
</gene>
<organism evidence="2 3">
    <name type="scientific">Falsigemmobacter faecalis</name>
    <dbReference type="NCBI Taxonomy" id="2488730"/>
    <lineage>
        <taxon>Bacteria</taxon>
        <taxon>Pseudomonadati</taxon>
        <taxon>Pseudomonadota</taxon>
        <taxon>Alphaproteobacteria</taxon>
        <taxon>Rhodobacterales</taxon>
        <taxon>Paracoccaceae</taxon>
        <taxon>Falsigemmobacter</taxon>
    </lineage>
</organism>
<keyword evidence="1" id="KW-0732">Signal</keyword>
<dbReference type="RefSeq" id="WP_124964887.1">
    <property type="nucleotide sequence ID" value="NZ_RRAZ01000013.1"/>
</dbReference>
<sequence length="87" mass="9280">MRKMLILSALLLSACGSANVLGQSEGECDKNPEACASVRQAHKNSNGPVSPIPSEAALQRGDTMRVWVAPMRTSRGVLTNSGHIYLE</sequence>
<dbReference type="Proteomes" id="UP000282125">
    <property type="component" value="Unassembled WGS sequence"/>
</dbReference>
<accession>A0A3P3DP54</accession>
<feature type="chain" id="PRO_5018271189" description="Type IV conjugative transfer system protein TraV" evidence="1">
    <location>
        <begin position="23"/>
        <end position="87"/>
    </location>
</feature>
<proteinExistence type="predicted"/>
<protein>
    <recommendedName>
        <fullName evidence="4">Type IV conjugative transfer system protein TraV</fullName>
    </recommendedName>
</protein>
<name>A0A3P3DP54_9RHOB</name>
<reference evidence="2 3" key="1">
    <citation type="submission" date="2018-11" db="EMBL/GenBank/DDBJ databases">
        <title>Gemmobacter sp. nov., YIM 102744-1 draft genome.</title>
        <authorList>
            <person name="Li G."/>
            <person name="Jiang Y."/>
        </authorList>
    </citation>
    <scope>NUCLEOTIDE SEQUENCE [LARGE SCALE GENOMIC DNA]</scope>
    <source>
        <strain evidence="2 3">YIM 102744-1</strain>
    </source>
</reference>
<evidence type="ECO:0000313" key="2">
    <source>
        <dbReference type="EMBL" id="RRH74428.1"/>
    </source>
</evidence>
<evidence type="ECO:0000256" key="1">
    <source>
        <dbReference type="SAM" id="SignalP"/>
    </source>
</evidence>
<feature type="signal peptide" evidence="1">
    <location>
        <begin position="1"/>
        <end position="22"/>
    </location>
</feature>
<dbReference type="AlphaFoldDB" id="A0A3P3DP54"/>